<sequence length="98" mass="11019">MLTLNLQKSEVRSTRHIVLDTCPSLWTLNPMVPQKQQGRGANKQNGCLLRHAPPRSLLPAVEPRKTKSEENKQGQQPKQTPWKTAKPSSSFVNSLVYS</sequence>
<evidence type="ECO:0000313" key="2">
    <source>
        <dbReference type="EMBL" id="GBN70885.1"/>
    </source>
</evidence>
<feature type="compositionally biased region" description="Basic and acidic residues" evidence="1">
    <location>
        <begin position="62"/>
        <end position="72"/>
    </location>
</feature>
<dbReference type="EMBL" id="BGPR01015865">
    <property type="protein sequence ID" value="GBN70890.1"/>
    <property type="molecule type" value="Genomic_DNA"/>
</dbReference>
<gene>
    <name evidence="3" type="ORF">AVEN_154185_1</name>
    <name evidence="4" type="ORF">AVEN_66693_1</name>
    <name evidence="5" type="ORF">AVEN_67813_1</name>
    <name evidence="2" type="ORF">AVEN_75048_1</name>
</gene>
<evidence type="ECO:0000256" key="1">
    <source>
        <dbReference type="SAM" id="MobiDB-lite"/>
    </source>
</evidence>
<evidence type="ECO:0000313" key="3">
    <source>
        <dbReference type="EMBL" id="GBN70890.1"/>
    </source>
</evidence>
<comment type="caution">
    <text evidence="3">The sequence shown here is derived from an EMBL/GenBank/DDBJ whole genome shotgun (WGS) entry which is preliminary data.</text>
</comment>
<feature type="compositionally biased region" description="Polar residues" evidence="1">
    <location>
        <begin position="73"/>
        <end position="98"/>
    </location>
</feature>
<dbReference type="EMBL" id="BGPR01019218">
    <property type="protein sequence ID" value="GBN81307.1"/>
    <property type="molecule type" value="Genomic_DNA"/>
</dbReference>
<proteinExistence type="predicted"/>
<evidence type="ECO:0000313" key="6">
    <source>
        <dbReference type="Proteomes" id="UP000499080"/>
    </source>
</evidence>
<reference evidence="3 6" key="1">
    <citation type="journal article" date="2019" name="Sci. Rep.">
        <title>Orb-weaving spider Araneus ventricosus genome elucidates the spidroin gene catalogue.</title>
        <authorList>
            <person name="Kono N."/>
            <person name="Nakamura H."/>
            <person name="Ohtoshi R."/>
            <person name="Moran D.A.P."/>
            <person name="Shinohara A."/>
            <person name="Yoshida Y."/>
            <person name="Fujiwara M."/>
            <person name="Mori M."/>
            <person name="Tomita M."/>
            <person name="Arakawa K."/>
        </authorList>
    </citation>
    <scope>NUCLEOTIDE SEQUENCE [LARGE SCALE GENOMIC DNA]</scope>
</reference>
<feature type="compositionally biased region" description="Polar residues" evidence="1">
    <location>
        <begin position="34"/>
        <end position="45"/>
    </location>
</feature>
<organism evidence="3 6">
    <name type="scientific">Araneus ventricosus</name>
    <name type="common">Orbweaver spider</name>
    <name type="synonym">Epeira ventricosa</name>
    <dbReference type="NCBI Taxonomy" id="182803"/>
    <lineage>
        <taxon>Eukaryota</taxon>
        <taxon>Metazoa</taxon>
        <taxon>Ecdysozoa</taxon>
        <taxon>Arthropoda</taxon>
        <taxon>Chelicerata</taxon>
        <taxon>Arachnida</taxon>
        <taxon>Araneae</taxon>
        <taxon>Araneomorphae</taxon>
        <taxon>Entelegynae</taxon>
        <taxon>Araneoidea</taxon>
        <taxon>Araneidae</taxon>
        <taxon>Araneus</taxon>
    </lineage>
</organism>
<dbReference type="EMBL" id="BGPR01015864">
    <property type="protein sequence ID" value="GBN70885.1"/>
    <property type="molecule type" value="Genomic_DNA"/>
</dbReference>
<keyword evidence="6" id="KW-1185">Reference proteome</keyword>
<dbReference type="AlphaFoldDB" id="A0A4Y2R601"/>
<evidence type="ECO:0000313" key="4">
    <source>
        <dbReference type="EMBL" id="GBN81276.1"/>
    </source>
</evidence>
<accession>A0A4Y2R601</accession>
<protein>
    <submittedName>
        <fullName evidence="3">Uncharacterized protein</fullName>
    </submittedName>
</protein>
<evidence type="ECO:0000313" key="5">
    <source>
        <dbReference type="EMBL" id="GBN81307.1"/>
    </source>
</evidence>
<name>A0A4Y2R601_ARAVE</name>
<dbReference type="EMBL" id="BGPR01019206">
    <property type="protein sequence ID" value="GBN81276.1"/>
    <property type="molecule type" value="Genomic_DNA"/>
</dbReference>
<dbReference type="Proteomes" id="UP000499080">
    <property type="component" value="Unassembled WGS sequence"/>
</dbReference>
<feature type="region of interest" description="Disordered" evidence="1">
    <location>
        <begin position="29"/>
        <end position="98"/>
    </location>
</feature>